<dbReference type="SUPFAM" id="SSF53041">
    <property type="entry name" value="Resolvase-like"/>
    <property type="match status" value="1"/>
</dbReference>
<dbReference type="InterPro" id="IPR048046">
    <property type="entry name" value="Transpos_IS607"/>
</dbReference>
<organism evidence="2 3">
    <name type="scientific">Merismopedia glauca CCAP 1448/3</name>
    <dbReference type="NCBI Taxonomy" id="1296344"/>
    <lineage>
        <taxon>Bacteria</taxon>
        <taxon>Bacillati</taxon>
        <taxon>Cyanobacteriota</taxon>
        <taxon>Cyanophyceae</taxon>
        <taxon>Synechococcales</taxon>
        <taxon>Merismopediaceae</taxon>
        <taxon>Merismopedia</taxon>
    </lineage>
</organism>
<dbReference type="RefSeq" id="WP_106289806.1">
    <property type="nucleotide sequence ID" value="NZ_CAWNTC010000119.1"/>
</dbReference>
<dbReference type="NCBIfam" id="NF033518">
    <property type="entry name" value="transpos_IS607"/>
    <property type="match status" value="1"/>
</dbReference>
<reference evidence="2 3" key="1">
    <citation type="submission" date="2018-02" db="EMBL/GenBank/DDBJ databases">
        <authorList>
            <person name="Cohen D.B."/>
            <person name="Kent A.D."/>
        </authorList>
    </citation>
    <scope>NUCLEOTIDE SEQUENCE [LARGE SCALE GENOMIC DNA]</scope>
    <source>
        <strain evidence="2 3">CCAP 1448/3</strain>
    </source>
</reference>
<dbReference type="InterPro" id="IPR036162">
    <property type="entry name" value="Resolvase-like_N_sf"/>
</dbReference>
<name>A0A2T1C0D0_9CYAN</name>
<evidence type="ECO:0000313" key="3">
    <source>
        <dbReference type="Proteomes" id="UP000238762"/>
    </source>
</evidence>
<dbReference type="SUPFAM" id="SSF46955">
    <property type="entry name" value="Putative DNA-binding domain"/>
    <property type="match status" value="1"/>
</dbReference>
<dbReference type="Gene3D" id="1.10.1660.10">
    <property type="match status" value="1"/>
</dbReference>
<reference evidence="2 3" key="2">
    <citation type="submission" date="2018-03" db="EMBL/GenBank/DDBJ databases">
        <title>The ancient ancestry and fast evolution of plastids.</title>
        <authorList>
            <person name="Moore K.R."/>
            <person name="Magnabosco C."/>
            <person name="Momper L."/>
            <person name="Gold D.A."/>
            <person name="Bosak T."/>
            <person name="Fournier G.P."/>
        </authorList>
    </citation>
    <scope>NUCLEOTIDE SEQUENCE [LARGE SCALE GENOMIC DNA]</scope>
    <source>
        <strain evidence="2 3">CCAP 1448/3</strain>
    </source>
</reference>
<dbReference type="NCBIfam" id="TIGR01764">
    <property type="entry name" value="excise"/>
    <property type="match status" value="1"/>
</dbReference>
<sequence>MTERLLTTTETCEKLGVSRWTLLKWEESEELIPVKTKGGHRRFRESDVLRIMGVATNTTTNLEVVAVYTRVSSHDQKQKGDLDRQKVRVLEHCLKNKYNVEHIFTEVGSGMNDNRSKLKRLFHLVRSHLINRVVVEHKDRLTRFNFAYLQTFFSSHGVVIECIEEVLPKSYEAELVEDIISLMASMSARSLKDVRATDIS</sequence>
<comment type="caution">
    <text evidence="2">The sequence shown here is derived from an EMBL/GenBank/DDBJ whole genome shotgun (WGS) entry which is preliminary data.</text>
</comment>
<keyword evidence="3" id="KW-1185">Reference proteome</keyword>
<dbReference type="EMBL" id="PVWJ01000091">
    <property type="protein sequence ID" value="PSB01735.1"/>
    <property type="molecule type" value="Genomic_DNA"/>
</dbReference>
<dbReference type="AlphaFoldDB" id="A0A2T1C0D0"/>
<dbReference type="SMART" id="SM00857">
    <property type="entry name" value="Resolvase"/>
    <property type="match status" value="1"/>
</dbReference>
<dbReference type="InterPro" id="IPR009061">
    <property type="entry name" value="DNA-bd_dom_put_sf"/>
</dbReference>
<dbReference type="InterPro" id="IPR010093">
    <property type="entry name" value="SinI_DNA-bd"/>
</dbReference>
<dbReference type="Pfam" id="PF12728">
    <property type="entry name" value="HTH_17"/>
    <property type="match status" value="1"/>
</dbReference>
<dbReference type="InterPro" id="IPR051491">
    <property type="entry name" value="Recombinase/Transposase-rel"/>
</dbReference>
<dbReference type="PANTHER" id="PTHR36172:SF1">
    <property type="entry name" value="RESOLVASE-RELATED"/>
    <property type="match status" value="1"/>
</dbReference>
<proteinExistence type="predicted"/>
<feature type="domain" description="Resolvase/invertase-type recombinase catalytic" evidence="1">
    <location>
        <begin position="64"/>
        <end position="200"/>
    </location>
</feature>
<dbReference type="FunFam" id="3.40.50.1390:FF:000002">
    <property type="entry name" value="ORF1 in transposon ISC1904"/>
    <property type="match status" value="1"/>
</dbReference>
<dbReference type="Gene3D" id="3.40.50.1390">
    <property type="entry name" value="Resolvase, N-terminal catalytic domain"/>
    <property type="match status" value="1"/>
</dbReference>
<dbReference type="OrthoDB" id="9797501at2"/>
<dbReference type="PROSITE" id="PS51736">
    <property type="entry name" value="RECOMBINASES_3"/>
    <property type="match status" value="1"/>
</dbReference>
<dbReference type="Pfam" id="PF00239">
    <property type="entry name" value="Resolvase"/>
    <property type="match status" value="1"/>
</dbReference>
<dbReference type="InterPro" id="IPR006119">
    <property type="entry name" value="Resolv_N"/>
</dbReference>
<dbReference type="GO" id="GO:0003677">
    <property type="term" value="F:DNA binding"/>
    <property type="evidence" value="ECO:0007669"/>
    <property type="project" value="InterPro"/>
</dbReference>
<dbReference type="Proteomes" id="UP000238762">
    <property type="component" value="Unassembled WGS sequence"/>
</dbReference>
<dbReference type="PANTHER" id="PTHR36172">
    <property type="match status" value="1"/>
</dbReference>
<evidence type="ECO:0000313" key="2">
    <source>
        <dbReference type="EMBL" id="PSB01735.1"/>
    </source>
</evidence>
<dbReference type="GO" id="GO:0000150">
    <property type="term" value="F:DNA strand exchange activity"/>
    <property type="evidence" value="ECO:0007669"/>
    <property type="project" value="InterPro"/>
</dbReference>
<gene>
    <name evidence="2" type="ORF">C7B64_16780</name>
</gene>
<evidence type="ECO:0000259" key="1">
    <source>
        <dbReference type="PROSITE" id="PS51736"/>
    </source>
</evidence>
<dbReference type="InterPro" id="IPR041657">
    <property type="entry name" value="HTH_17"/>
</dbReference>
<accession>A0A2T1C0D0</accession>
<protein>
    <submittedName>
        <fullName evidence="2">Resolvase</fullName>
    </submittedName>
</protein>